<reference evidence="1" key="1">
    <citation type="submission" date="2022-03" db="EMBL/GenBank/DDBJ databases">
        <title>Sea Food Isolates.</title>
        <authorList>
            <person name="Li c."/>
        </authorList>
    </citation>
    <scope>NUCLEOTIDE SEQUENCE</scope>
    <source>
        <strain evidence="1">19PA01SH03</strain>
    </source>
</reference>
<gene>
    <name evidence="1" type="ORF">MRN70_00885</name>
</gene>
<dbReference type="InterPro" id="IPR010866">
    <property type="entry name" value="A-2_8-polyST"/>
</dbReference>
<proteinExistence type="predicted"/>
<dbReference type="Pfam" id="PF07388">
    <property type="entry name" value="A-2_8-polyST"/>
    <property type="match status" value="1"/>
</dbReference>
<dbReference type="EMBL" id="CP095338">
    <property type="protein sequence ID" value="XAG21450.1"/>
    <property type="molecule type" value="Genomic_DNA"/>
</dbReference>
<sequence>MKVIHLCITYRQLLMAICDALKTSRETTIICPIDYQYINSLVRYRLVRAYPNIKFHFVREQSQISAFTTLPAMLPMIVRRNITLQGGIRTPSKWCPTFLRGQRFDIGYIYHTGPFLAKVLRGFCSSIVLREDGLSNYVPQPLSFKKAVIRACFGLPWRAQVWGDEPWVTAVEAENPDALPEVIRRKGVPLKLIELLSFIDDVQRLRLATIFSLNKYIDFNEPKGCLILTQPVDLVGLCSETDKLTLYTRLVDLFQEQGYRVYLKHHPKESAYHIGREVEQLPTAFPIELWSSITGHRFVYCVALCSTALATNEMRVAEHHMQVVPLECFNSKHASQWLGLVNSIVVS</sequence>
<protein>
    <submittedName>
        <fullName evidence="1">Alpha-2,8-polysialyltransferase family protein</fullName>
    </submittedName>
</protein>
<accession>A0AAU6SN60</accession>
<name>A0AAU6SN60_UNCXX</name>
<organism evidence="1">
    <name type="scientific">bacterium 19PA01SH03</name>
    <dbReference type="NCBI Taxonomy" id="2920705"/>
    <lineage>
        <taxon>Bacteria</taxon>
    </lineage>
</organism>
<dbReference type="AlphaFoldDB" id="A0AAU6SN60"/>
<evidence type="ECO:0000313" key="1">
    <source>
        <dbReference type="EMBL" id="XAG21450.1"/>
    </source>
</evidence>